<gene>
    <name evidence="3" type="ORF">BV97_02359</name>
</gene>
<keyword evidence="1" id="KW-0472">Membrane</keyword>
<dbReference type="InterPro" id="IPR032708">
    <property type="entry name" value="McjB_C"/>
</dbReference>
<evidence type="ECO:0000313" key="3">
    <source>
        <dbReference type="EMBL" id="EZP81701.1"/>
    </source>
</evidence>
<dbReference type="EMBL" id="JFYZ01000011">
    <property type="protein sequence ID" value="EZP81701.1"/>
    <property type="molecule type" value="Genomic_DNA"/>
</dbReference>
<dbReference type="InterPro" id="IPR053521">
    <property type="entry name" value="McjB-like"/>
</dbReference>
<accession>A0A031JV93</accession>
<dbReference type="NCBIfam" id="NF033537">
    <property type="entry name" value="lasso_biosyn_B2"/>
    <property type="match status" value="1"/>
</dbReference>
<proteinExistence type="predicted"/>
<sequence length="164" mass="18167">MNREDLSALRIKFGRFDWEERRCLAEAMLLLVLAAVALRILPLRLLGRIAAAGPFGASPPTPERSEVLTWMVGWAIDRAAKRSPLRALCFEQGMAAQIMLRRRGIDSTLLYGITAMPGSSRSIRAHVWIETTQFPVIGAPEPGVFALLATWPRGRRAIWADCAA</sequence>
<dbReference type="RefSeq" id="WP_008831053.1">
    <property type="nucleotide sequence ID" value="NZ_JFYZ01000011.1"/>
</dbReference>
<dbReference type="AlphaFoldDB" id="A0A031JV93"/>
<keyword evidence="1" id="KW-0812">Transmembrane</keyword>
<name>A0A031JV93_9SPHN</name>
<evidence type="ECO:0000259" key="2">
    <source>
        <dbReference type="Pfam" id="PF13471"/>
    </source>
</evidence>
<feature type="transmembrane region" description="Helical" evidence="1">
    <location>
        <begin position="24"/>
        <end position="41"/>
    </location>
</feature>
<comment type="caution">
    <text evidence="3">The sequence shown here is derived from an EMBL/GenBank/DDBJ whole genome shotgun (WGS) entry which is preliminary data.</text>
</comment>
<dbReference type="STRING" id="158500.BES08_16115"/>
<keyword evidence="1" id="KW-1133">Transmembrane helix</keyword>
<evidence type="ECO:0000313" key="4">
    <source>
        <dbReference type="Proteomes" id="UP000024329"/>
    </source>
</evidence>
<dbReference type="Pfam" id="PF13471">
    <property type="entry name" value="Transglut_core3"/>
    <property type="match status" value="1"/>
</dbReference>
<reference evidence="3 4" key="1">
    <citation type="submission" date="2014-03" db="EMBL/GenBank/DDBJ databases">
        <title>Whole genome sequence of Novosphingobium resinovorum KF1.</title>
        <authorList>
            <person name="Gan H.M."/>
            <person name="Gan H.Y."/>
            <person name="Chew T.H."/>
            <person name="Savka M.A."/>
        </authorList>
    </citation>
    <scope>NUCLEOTIDE SEQUENCE [LARGE SCALE GENOMIC DNA]</scope>
    <source>
        <strain evidence="3 4">KF1</strain>
    </source>
</reference>
<dbReference type="PATRIC" id="fig|158500.4.peg.2403"/>
<evidence type="ECO:0000256" key="1">
    <source>
        <dbReference type="SAM" id="Phobius"/>
    </source>
</evidence>
<organism evidence="3 4">
    <name type="scientific">Novosphingobium resinovorum</name>
    <dbReference type="NCBI Taxonomy" id="158500"/>
    <lineage>
        <taxon>Bacteria</taxon>
        <taxon>Pseudomonadati</taxon>
        <taxon>Pseudomonadota</taxon>
        <taxon>Alphaproteobacteria</taxon>
        <taxon>Sphingomonadales</taxon>
        <taxon>Sphingomonadaceae</taxon>
        <taxon>Novosphingobium</taxon>
    </lineage>
</organism>
<dbReference type="Proteomes" id="UP000024329">
    <property type="component" value="Unassembled WGS sequence"/>
</dbReference>
<feature type="domain" description="Microcin J25-processing protein McjB C-terminal" evidence="2">
    <location>
        <begin position="29"/>
        <end position="141"/>
    </location>
</feature>
<protein>
    <recommendedName>
        <fullName evidence="2">Microcin J25-processing protein McjB C-terminal domain-containing protein</fullName>
    </recommendedName>
</protein>